<dbReference type="InterPro" id="IPR058031">
    <property type="entry name" value="AAA_lid_NorR"/>
</dbReference>
<dbReference type="PROSITE" id="PS50045">
    <property type="entry name" value="SIGMA54_INTERACT_4"/>
    <property type="match status" value="1"/>
</dbReference>
<evidence type="ECO:0000256" key="4">
    <source>
        <dbReference type="ARBA" id="ARBA00023125"/>
    </source>
</evidence>
<dbReference type="InterPro" id="IPR025662">
    <property type="entry name" value="Sigma_54_int_dom_ATP-bd_1"/>
</dbReference>
<feature type="domain" description="Sigma-54 factor interaction" evidence="7">
    <location>
        <begin position="157"/>
        <end position="396"/>
    </location>
</feature>
<keyword evidence="1" id="KW-0547">Nucleotide-binding</keyword>
<accession>A0ABS3DF78</accession>
<dbReference type="Gene3D" id="1.10.8.60">
    <property type="match status" value="1"/>
</dbReference>
<keyword evidence="4" id="KW-0238">DNA-binding</keyword>
<dbReference type="CDD" id="cd00009">
    <property type="entry name" value="AAA"/>
    <property type="match status" value="1"/>
</dbReference>
<dbReference type="InterPro" id="IPR025943">
    <property type="entry name" value="Sigma_54_int_dom_ATP-bd_2"/>
</dbReference>
<evidence type="ECO:0000256" key="6">
    <source>
        <dbReference type="SAM" id="MobiDB-lite"/>
    </source>
</evidence>
<dbReference type="InterPro" id="IPR027417">
    <property type="entry name" value="P-loop_NTPase"/>
</dbReference>
<feature type="compositionally biased region" description="Low complexity" evidence="6">
    <location>
        <begin position="451"/>
        <end position="471"/>
    </location>
</feature>
<dbReference type="PROSITE" id="PS00676">
    <property type="entry name" value="SIGMA54_INTERACT_2"/>
    <property type="match status" value="1"/>
</dbReference>
<dbReference type="SUPFAM" id="SSF52540">
    <property type="entry name" value="P-loop containing nucleoside triphosphate hydrolases"/>
    <property type="match status" value="1"/>
</dbReference>
<evidence type="ECO:0000256" key="3">
    <source>
        <dbReference type="ARBA" id="ARBA00023015"/>
    </source>
</evidence>
<dbReference type="Proteomes" id="UP000664052">
    <property type="component" value="Unassembled WGS sequence"/>
</dbReference>
<evidence type="ECO:0000313" key="8">
    <source>
        <dbReference type="EMBL" id="MBN8229375.1"/>
    </source>
</evidence>
<dbReference type="Pfam" id="PF00158">
    <property type="entry name" value="Sigma54_activat"/>
    <property type="match status" value="1"/>
</dbReference>
<dbReference type="Gene3D" id="3.40.50.300">
    <property type="entry name" value="P-loop containing nucleotide triphosphate hydrolases"/>
    <property type="match status" value="1"/>
</dbReference>
<name>A0ABS3DF78_9BACT</name>
<organism evidence="8 9">
    <name type="scientific">Corallococcus macrosporus</name>
    <dbReference type="NCBI Taxonomy" id="35"/>
    <lineage>
        <taxon>Bacteria</taxon>
        <taxon>Pseudomonadati</taxon>
        <taxon>Myxococcota</taxon>
        <taxon>Myxococcia</taxon>
        <taxon>Myxococcales</taxon>
        <taxon>Cystobacterineae</taxon>
        <taxon>Myxococcaceae</taxon>
        <taxon>Corallococcus</taxon>
    </lineage>
</organism>
<evidence type="ECO:0000313" key="9">
    <source>
        <dbReference type="Proteomes" id="UP000664052"/>
    </source>
</evidence>
<dbReference type="InterPro" id="IPR003593">
    <property type="entry name" value="AAA+_ATPase"/>
</dbReference>
<protein>
    <submittedName>
        <fullName evidence="8">Sigma-54-dependent Fis family transcriptional regulator</fullName>
    </submittedName>
</protein>
<dbReference type="PANTHER" id="PTHR32071">
    <property type="entry name" value="TRANSCRIPTIONAL REGULATORY PROTEIN"/>
    <property type="match status" value="1"/>
</dbReference>
<evidence type="ECO:0000256" key="5">
    <source>
        <dbReference type="ARBA" id="ARBA00023163"/>
    </source>
</evidence>
<evidence type="ECO:0000256" key="2">
    <source>
        <dbReference type="ARBA" id="ARBA00022840"/>
    </source>
</evidence>
<dbReference type="PANTHER" id="PTHR32071:SF117">
    <property type="entry name" value="PTS-DEPENDENT DIHYDROXYACETONE KINASE OPERON REGULATORY PROTEIN-RELATED"/>
    <property type="match status" value="1"/>
</dbReference>
<evidence type="ECO:0000259" key="7">
    <source>
        <dbReference type="PROSITE" id="PS50045"/>
    </source>
</evidence>
<keyword evidence="9" id="KW-1185">Reference proteome</keyword>
<gene>
    <name evidence="8" type="ORF">JYK02_17840</name>
</gene>
<dbReference type="SMART" id="SM00382">
    <property type="entry name" value="AAA"/>
    <property type="match status" value="1"/>
</dbReference>
<dbReference type="PROSITE" id="PS00688">
    <property type="entry name" value="SIGMA54_INTERACT_3"/>
    <property type="match status" value="1"/>
</dbReference>
<dbReference type="RefSeq" id="WP_207052567.1">
    <property type="nucleotide sequence ID" value="NZ_JAFIMU010000007.1"/>
</dbReference>
<dbReference type="Pfam" id="PF25601">
    <property type="entry name" value="AAA_lid_14"/>
    <property type="match status" value="1"/>
</dbReference>
<reference evidence="8 9" key="1">
    <citation type="submission" date="2021-02" db="EMBL/GenBank/DDBJ databases">
        <title>De Novo genome assembly of isolated myxobacteria.</title>
        <authorList>
            <person name="Stevens D.C."/>
        </authorList>
    </citation>
    <scope>NUCLEOTIDE SEQUENCE [LARGE SCALE GENOMIC DNA]</scope>
    <source>
        <strain evidence="8 9">ATCC 29039</strain>
    </source>
</reference>
<comment type="caution">
    <text evidence="8">The sequence shown here is derived from an EMBL/GenBank/DDBJ whole genome shotgun (WGS) entry which is preliminary data.</text>
</comment>
<evidence type="ECO:0000256" key="1">
    <source>
        <dbReference type="ARBA" id="ARBA00022741"/>
    </source>
</evidence>
<keyword evidence="5" id="KW-0804">Transcription</keyword>
<keyword evidence="2" id="KW-0067">ATP-binding</keyword>
<dbReference type="InterPro" id="IPR025944">
    <property type="entry name" value="Sigma_54_int_dom_CS"/>
</dbReference>
<feature type="region of interest" description="Disordered" evidence="6">
    <location>
        <begin position="451"/>
        <end position="483"/>
    </location>
</feature>
<sequence length="576" mass="60595">MPHDPLADISTAAMQERGASRGAPRVVPALTVVSHPVPRRVGDRRLLDALVAGRPVALSRNAPDFAPPGSSLGLPLADPFVSRKPLELSALPDGGVRLTVPEDGTHVVAAGVLVQGTRDFGPSEWRDGVALELSGRVVLLLHPVELDGEGAADTLGMVGESAGLRRLRKHIERVADLDVSVLIRGETGTGKELVAQAIHRLGPRKAGRFVSVNLGAIPKELAAAELFGSQKGAYSGATRDREGFFRAAHGGTLFLDEVGEAPPEVQVMLLRVLETGELYPVGASHPVTVDVRLIAATDAHLEEQIRDGRFKAPLLHRLAGYDLRVPALRERREDVGRLFFHFAREELAALGEAARLDSEDPHAEPWLPAPLASRLVRAAWPGNIRQLRNLTRQLVIGSRGQARLQADSQLDELLGVSEVAAPARASGAGAALPVGAPATAVGSAMGPAWGTGAASTAAGSATAPARGPGAPDAREAAVPRRKPSQVTEAELLAALRASAWDLKATADALGIPRPSVYDLIERSPNLRTAGDLGADEITRCFEACGGDLDAMARTLEVSKRALGRRLKELGLVAKGT</sequence>
<proteinExistence type="predicted"/>
<keyword evidence="3" id="KW-0805">Transcription regulation</keyword>
<dbReference type="PROSITE" id="PS00675">
    <property type="entry name" value="SIGMA54_INTERACT_1"/>
    <property type="match status" value="1"/>
</dbReference>
<dbReference type="InterPro" id="IPR002078">
    <property type="entry name" value="Sigma_54_int"/>
</dbReference>
<dbReference type="EMBL" id="JAFIMU010000007">
    <property type="protein sequence ID" value="MBN8229375.1"/>
    <property type="molecule type" value="Genomic_DNA"/>
</dbReference>